<accession>A0A8S5LIM1</accession>
<evidence type="ECO:0000313" key="2">
    <source>
        <dbReference type="EMBL" id="DAD69941.1"/>
    </source>
</evidence>
<reference evidence="2" key="1">
    <citation type="journal article" date="2021" name="Proc. Natl. Acad. Sci. U.S.A.">
        <title>A Catalog of Tens of Thousands of Viruses from Human Metagenomes Reveals Hidden Associations with Chronic Diseases.</title>
        <authorList>
            <person name="Tisza M.J."/>
            <person name="Buck C.B."/>
        </authorList>
    </citation>
    <scope>NUCLEOTIDE SEQUENCE</scope>
    <source>
        <strain evidence="2">CtFWA4</strain>
    </source>
</reference>
<proteinExistence type="predicted"/>
<evidence type="ECO:0000256" key="1">
    <source>
        <dbReference type="SAM" id="Phobius"/>
    </source>
</evidence>
<organism evidence="2">
    <name type="scientific">Caudovirales sp. ctFWA4</name>
    <dbReference type="NCBI Taxonomy" id="2827628"/>
    <lineage>
        <taxon>Viruses</taxon>
        <taxon>Duplodnaviria</taxon>
        <taxon>Heunggongvirae</taxon>
        <taxon>Uroviricota</taxon>
        <taxon>Caudoviricetes</taxon>
    </lineage>
</organism>
<keyword evidence="1" id="KW-0472">Membrane</keyword>
<name>A0A8S5LIM1_9CAUD</name>
<feature type="transmembrane region" description="Helical" evidence="1">
    <location>
        <begin position="29"/>
        <end position="52"/>
    </location>
</feature>
<sequence>MSAYFILCSSLIFLPYSVIIKVAGVRLPAHLLGCLSSGSVEGAATLFIYSSMMRLTLSRSSSSVSHFSMSSRIAFSNASVMFTSFIHLAPFKKLFGFALHSYIKPFS</sequence>
<keyword evidence="1" id="KW-0812">Transmembrane</keyword>
<keyword evidence="1" id="KW-1133">Transmembrane helix</keyword>
<dbReference type="EMBL" id="BK015858">
    <property type="protein sequence ID" value="DAD69941.1"/>
    <property type="molecule type" value="Genomic_DNA"/>
</dbReference>
<feature type="transmembrane region" description="Helical" evidence="1">
    <location>
        <begin position="73"/>
        <end position="91"/>
    </location>
</feature>
<protein>
    <submittedName>
        <fullName evidence="2">Uncharacterized protein</fullName>
    </submittedName>
</protein>